<feature type="region of interest" description="Disordered" evidence="7">
    <location>
        <begin position="369"/>
        <end position="391"/>
    </location>
</feature>
<dbReference type="InterPro" id="IPR007110">
    <property type="entry name" value="Ig-like_dom"/>
</dbReference>
<feature type="disulfide bond" evidence="6">
    <location>
        <begin position="184"/>
        <end position="202"/>
    </location>
</feature>
<comment type="caution">
    <text evidence="6">Lacks conserved residue(s) required for the propagation of feature annotation.</text>
</comment>
<dbReference type="PROSITE" id="PS50068">
    <property type="entry name" value="LDLRA_2"/>
    <property type="match status" value="1"/>
</dbReference>
<protein>
    <recommendedName>
        <fullName evidence="9">Ig-like domain-containing protein</fullName>
    </recommendedName>
</protein>
<organism evidence="10 11">
    <name type="scientific">Sinanodonta woodiana</name>
    <name type="common">Chinese pond mussel</name>
    <name type="synonym">Anodonta woodiana</name>
    <dbReference type="NCBI Taxonomy" id="1069815"/>
    <lineage>
        <taxon>Eukaryota</taxon>
        <taxon>Metazoa</taxon>
        <taxon>Spiralia</taxon>
        <taxon>Lophotrochozoa</taxon>
        <taxon>Mollusca</taxon>
        <taxon>Bivalvia</taxon>
        <taxon>Autobranchia</taxon>
        <taxon>Heteroconchia</taxon>
        <taxon>Palaeoheterodonta</taxon>
        <taxon>Unionida</taxon>
        <taxon>Unionoidea</taxon>
        <taxon>Unionidae</taxon>
        <taxon>Unioninae</taxon>
        <taxon>Sinanodonta</taxon>
    </lineage>
</organism>
<evidence type="ECO:0000256" key="4">
    <source>
        <dbReference type="ARBA" id="ARBA00022737"/>
    </source>
</evidence>
<evidence type="ECO:0000256" key="1">
    <source>
        <dbReference type="ARBA" id="ARBA00004613"/>
    </source>
</evidence>
<dbReference type="InterPro" id="IPR036383">
    <property type="entry name" value="TSP1_rpt_sf"/>
</dbReference>
<evidence type="ECO:0000256" key="5">
    <source>
        <dbReference type="ARBA" id="ARBA00023157"/>
    </source>
</evidence>
<evidence type="ECO:0000256" key="7">
    <source>
        <dbReference type="SAM" id="MobiDB-lite"/>
    </source>
</evidence>
<sequence length="391" mass="43830">MWHVYISFAVLFRGAFCYPVIKDAEHSNCTVVITHSGKQVETLEVKWNSTIHLICDASCVGPKPQLNWLYRDTNHKKLIKIKKMIPSPKFETYLTNSHRKNELVIRYFGPSEETDFICTGAIKQQRHVAKVALTGTGSAIPDIRSSYAFNYVYTSTTDNGRTGSAVTRLDVEVKSTRTSCEFRCRNDTCISSTKKCDGIPDCPDGDDELCDGAWSEWKNITLCYAKSCNISCRINQGHCEKGEMEQIRFCNNPYPGYGGSWCHGPVLRKVDCENHVRPGWSEWGPVKCDKDCKSSDNDTVQGSRRRTCTNPPPIYKNDICCGLGIETQDDNSTICKDLPKCIYTTVSTTAATSTTKVTCRTTAGFEYGDADQPKVPIKKDDDNSYDYSECS</sequence>
<dbReference type="InterPro" id="IPR036055">
    <property type="entry name" value="LDL_receptor-like_sf"/>
</dbReference>
<keyword evidence="2" id="KW-0964">Secreted</keyword>
<reference evidence="10 11" key="1">
    <citation type="submission" date="2024-11" db="EMBL/GenBank/DDBJ databases">
        <title>Chromosome-level genome assembly of the freshwater bivalve Anodonta woodiana.</title>
        <authorList>
            <person name="Chen X."/>
        </authorList>
    </citation>
    <scope>NUCLEOTIDE SEQUENCE [LARGE SCALE GENOMIC DNA]</scope>
    <source>
        <strain evidence="10">MN2024</strain>
        <tissue evidence="10">Gills</tissue>
    </source>
</reference>
<dbReference type="PANTHER" id="PTHR22906:SF43">
    <property type="entry name" value="PROPERDIN"/>
    <property type="match status" value="1"/>
</dbReference>
<evidence type="ECO:0000256" key="8">
    <source>
        <dbReference type="SAM" id="SignalP"/>
    </source>
</evidence>
<evidence type="ECO:0000313" key="11">
    <source>
        <dbReference type="Proteomes" id="UP001634394"/>
    </source>
</evidence>
<dbReference type="InterPro" id="IPR052065">
    <property type="entry name" value="Compl_asym_regulator"/>
</dbReference>
<evidence type="ECO:0000313" key="10">
    <source>
        <dbReference type="EMBL" id="KAL3861151.1"/>
    </source>
</evidence>
<gene>
    <name evidence="10" type="ORF">ACJMK2_007218</name>
</gene>
<dbReference type="PROSITE" id="PS01209">
    <property type="entry name" value="LDLRA_1"/>
    <property type="match status" value="1"/>
</dbReference>
<dbReference type="InterPro" id="IPR002172">
    <property type="entry name" value="LDrepeatLR_classA_rpt"/>
</dbReference>
<dbReference type="CDD" id="cd00112">
    <property type="entry name" value="LDLa"/>
    <property type="match status" value="1"/>
</dbReference>
<keyword evidence="11" id="KW-1185">Reference proteome</keyword>
<dbReference type="PANTHER" id="PTHR22906">
    <property type="entry name" value="PROPERDIN"/>
    <property type="match status" value="1"/>
</dbReference>
<dbReference type="Proteomes" id="UP001634394">
    <property type="component" value="Unassembled WGS sequence"/>
</dbReference>
<comment type="caution">
    <text evidence="10">The sequence shown here is derived from an EMBL/GenBank/DDBJ whole genome shotgun (WGS) entry which is preliminary data.</text>
</comment>
<dbReference type="Pfam" id="PF00057">
    <property type="entry name" value="Ldl_recept_a"/>
    <property type="match status" value="1"/>
</dbReference>
<comment type="subcellular location">
    <subcellularLocation>
        <location evidence="1">Secreted</location>
    </subcellularLocation>
</comment>
<dbReference type="SUPFAM" id="SSF57424">
    <property type="entry name" value="LDL receptor-like module"/>
    <property type="match status" value="1"/>
</dbReference>
<keyword evidence="5 6" id="KW-1015">Disulfide bond</keyword>
<feature type="signal peptide" evidence="8">
    <location>
        <begin position="1"/>
        <end position="17"/>
    </location>
</feature>
<evidence type="ECO:0000256" key="2">
    <source>
        <dbReference type="ARBA" id="ARBA00022525"/>
    </source>
</evidence>
<feature type="domain" description="Ig-like" evidence="9">
    <location>
        <begin position="19"/>
        <end position="129"/>
    </location>
</feature>
<dbReference type="PROSITE" id="PS50835">
    <property type="entry name" value="IG_LIKE"/>
    <property type="match status" value="1"/>
</dbReference>
<proteinExistence type="predicted"/>
<dbReference type="AlphaFoldDB" id="A0ABD3VIY8"/>
<dbReference type="SMART" id="SM00192">
    <property type="entry name" value="LDLa"/>
    <property type="match status" value="1"/>
</dbReference>
<accession>A0ABD3VIY8</accession>
<keyword evidence="4" id="KW-0677">Repeat</keyword>
<evidence type="ECO:0000259" key="9">
    <source>
        <dbReference type="PROSITE" id="PS50835"/>
    </source>
</evidence>
<dbReference type="EMBL" id="JBJQND010000011">
    <property type="protein sequence ID" value="KAL3861151.1"/>
    <property type="molecule type" value="Genomic_DNA"/>
</dbReference>
<name>A0ABD3VIY8_SINWO</name>
<dbReference type="InterPro" id="IPR023415">
    <property type="entry name" value="LDLR_class-A_CS"/>
</dbReference>
<dbReference type="Gene3D" id="2.20.100.10">
    <property type="entry name" value="Thrombospondin type-1 (TSP1) repeat"/>
    <property type="match status" value="1"/>
</dbReference>
<dbReference type="Gene3D" id="4.10.400.10">
    <property type="entry name" value="Low-density Lipoprotein Receptor"/>
    <property type="match status" value="1"/>
</dbReference>
<evidence type="ECO:0000256" key="6">
    <source>
        <dbReference type="PROSITE-ProRule" id="PRU00124"/>
    </source>
</evidence>
<evidence type="ECO:0000256" key="3">
    <source>
        <dbReference type="ARBA" id="ARBA00022729"/>
    </source>
</evidence>
<keyword evidence="3 8" id="KW-0732">Signal</keyword>
<feature type="chain" id="PRO_5044865151" description="Ig-like domain-containing protein" evidence="8">
    <location>
        <begin position="18"/>
        <end position="391"/>
    </location>
</feature>